<feature type="domain" description="Stress-response A/B barrel" evidence="3">
    <location>
        <begin position="46"/>
        <end position="140"/>
    </location>
</feature>
<sequence length="144" mass="16300">MKKITFTLLILALAMTNLSFSSCKTETSKKSESLKNETVMQKDSVLRHVVLFKFKDETTKEDIQKVAEAFSALPNKIPQIKGYEWGTNNSPEGLDKGFTHCFFLSFKSEADRAIYLPHPDHKAFGDVLGPHLDDVLVLDYWTKG</sequence>
<dbReference type="Pfam" id="PF07876">
    <property type="entry name" value="Dabb"/>
    <property type="match status" value="1"/>
</dbReference>
<keyword evidence="2" id="KW-0732">Signal</keyword>
<feature type="chain" id="PRO_5047069119" evidence="2">
    <location>
        <begin position="22"/>
        <end position="144"/>
    </location>
</feature>
<dbReference type="SMART" id="SM00886">
    <property type="entry name" value="Dabb"/>
    <property type="match status" value="1"/>
</dbReference>
<dbReference type="PROSITE" id="PS51257">
    <property type="entry name" value="PROKAR_LIPOPROTEIN"/>
    <property type="match status" value="1"/>
</dbReference>
<reference evidence="5" key="1">
    <citation type="journal article" date="2019" name="Int. J. Syst. Evol. Microbiol.">
        <title>The Global Catalogue of Microorganisms (GCM) 10K type strain sequencing project: providing services to taxonomists for standard genome sequencing and annotation.</title>
        <authorList>
            <consortium name="The Broad Institute Genomics Platform"/>
            <consortium name="The Broad Institute Genome Sequencing Center for Infectious Disease"/>
            <person name="Wu L."/>
            <person name="Ma J."/>
        </authorList>
    </citation>
    <scope>NUCLEOTIDE SEQUENCE [LARGE SCALE GENOMIC DNA]</scope>
    <source>
        <strain evidence="5">CCUG 61948</strain>
    </source>
</reference>
<proteinExistence type="predicted"/>
<comment type="subunit">
    <text evidence="1">Homodimer.</text>
</comment>
<protein>
    <submittedName>
        <fullName evidence="4">Dabb family protein</fullName>
    </submittedName>
</protein>
<dbReference type="PANTHER" id="PTHR33178:SF10">
    <property type="entry name" value="STRESS-RESPONSE A_B BARREL DOMAIN-CONTAINING PROTEIN"/>
    <property type="match status" value="1"/>
</dbReference>
<keyword evidence="5" id="KW-1185">Reference proteome</keyword>
<comment type="caution">
    <text evidence="4">The sequence shown here is derived from an EMBL/GenBank/DDBJ whole genome shotgun (WGS) entry which is preliminary data.</text>
</comment>
<dbReference type="RefSeq" id="WP_379932942.1">
    <property type="nucleotide sequence ID" value="NZ_JBHTHY010000003.1"/>
</dbReference>
<dbReference type="InterPro" id="IPR044662">
    <property type="entry name" value="HS1/DABB1-like"/>
</dbReference>
<dbReference type="Proteomes" id="UP001597012">
    <property type="component" value="Unassembled WGS sequence"/>
</dbReference>
<dbReference type="EMBL" id="JBHTHY010000003">
    <property type="protein sequence ID" value="MFD0796955.1"/>
    <property type="molecule type" value="Genomic_DNA"/>
</dbReference>
<name>A0ABW3B1F3_9FLAO</name>
<evidence type="ECO:0000259" key="3">
    <source>
        <dbReference type="PROSITE" id="PS51502"/>
    </source>
</evidence>
<evidence type="ECO:0000313" key="5">
    <source>
        <dbReference type="Proteomes" id="UP001597012"/>
    </source>
</evidence>
<dbReference type="PANTHER" id="PTHR33178">
    <property type="match status" value="1"/>
</dbReference>
<dbReference type="SUPFAM" id="SSF54909">
    <property type="entry name" value="Dimeric alpha+beta barrel"/>
    <property type="match status" value="1"/>
</dbReference>
<organism evidence="4 5">
    <name type="scientific">Maribacter chungangensis</name>
    <dbReference type="NCBI Taxonomy" id="1069117"/>
    <lineage>
        <taxon>Bacteria</taxon>
        <taxon>Pseudomonadati</taxon>
        <taxon>Bacteroidota</taxon>
        <taxon>Flavobacteriia</taxon>
        <taxon>Flavobacteriales</taxon>
        <taxon>Flavobacteriaceae</taxon>
        <taxon>Maribacter</taxon>
    </lineage>
</organism>
<feature type="signal peptide" evidence="2">
    <location>
        <begin position="1"/>
        <end position="21"/>
    </location>
</feature>
<evidence type="ECO:0000313" key="4">
    <source>
        <dbReference type="EMBL" id="MFD0796955.1"/>
    </source>
</evidence>
<evidence type="ECO:0000256" key="1">
    <source>
        <dbReference type="ARBA" id="ARBA00011738"/>
    </source>
</evidence>
<accession>A0ABW3B1F3</accession>
<dbReference type="Gene3D" id="3.30.70.100">
    <property type="match status" value="1"/>
</dbReference>
<gene>
    <name evidence="4" type="ORF">ACFQZJ_05755</name>
</gene>
<dbReference type="InterPro" id="IPR013097">
    <property type="entry name" value="Dabb"/>
</dbReference>
<evidence type="ECO:0000256" key="2">
    <source>
        <dbReference type="SAM" id="SignalP"/>
    </source>
</evidence>
<dbReference type="InterPro" id="IPR011008">
    <property type="entry name" value="Dimeric_a/b-barrel"/>
</dbReference>
<dbReference type="PROSITE" id="PS51502">
    <property type="entry name" value="S_R_A_B_BARREL"/>
    <property type="match status" value="1"/>
</dbReference>